<dbReference type="Proteomes" id="UP000569903">
    <property type="component" value="Unassembled WGS sequence"/>
</dbReference>
<dbReference type="EMBL" id="JAARQN010000001">
    <property type="protein sequence ID" value="MBC1456322.1"/>
    <property type="molecule type" value="Genomic_DNA"/>
</dbReference>
<comment type="caution">
    <text evidence="1">The sequence shown here is derived from an EMBL/GenBank/DDBJ whole genome shotgun (WGS) entry which is preliminary data.</text>
</comment>
<dbReference type="RefSeq" id="WP_185387872.1">
    <property type="nucleotide sequence ID" value="NZ_JAARQN010000001.1"/>
</dbReference>
<name>A0A841YTK3_9LIST</name>
<protein>
    <submittedName>
        <fullName evidence="1">Uncharacterized protein</fullName>
    </submittedName>
</protein>
<dbReference type="AlphaFoldDB" id="A0A841YTK3"/>
<proteinExistence type="predicted"/>
<organism evidence="1 2">
    <name type="scientific">Listeria newyorkensis</name>
    <dbReference type="NCBI Taxonomy" id="1497681"/>
    <lineage>
        <taxon>Bacteria</taxon>
        <taxon>Bacillati</taxon>
        <taxon>Bacillota</taxon>
        <taxon>Bacilli</taxon>
        <taxon>Bacillales</taxon>
        <taxon>Listeriaceae</taxon>
        <taxon>Listeria</taxon>
    </lineage>
</organism>
<sequence length="146" mass="17027">MSMVMRFLSEHAEEATDYWISTYYVNSEEYQARKFTPGYIEAHRKETITLLRLALVNEESIPANAKSMGEDRYDMRTSFTDALKSHMSFYRAMNEFLIIHYTKRTFSCEEAEFLEALLKLRKYEAASVEQLIAGYTMQEGLEAPTS</sequence>
<evidence type="ECO:0000313" key="1">
    <source>
        <dbReference type="EMBL" id="MBC1456322.1"/>
    </source>
</evidence>
<accession>A0A841YTK3</accession>
<reference evidence="1 2" key="1">
    <citation type="submission" date="2020-03" db="EMBL/GenBank/DDBJ databases">
        <title>Soil Listeria distribution.</title>
        <authorList>
            <person name="Liao J."/>
            <person name="Wiedmann M."/>
        </authorList>
    </citation>
    <scope>NUCLEOTIDE SEQUENCE [LARGE SCALE GENOMIC DNA]</scope>
    <source>
        <strain evidence="1 2">FSL L7-1614</strain>
    </source>
</reference>
<evidence type="ECO:0000313" key="2">
    <source>
        <dbReference type="Proteomes" id="UP000569903"/>
    </source>
</evidence>
<gene>
    <name evidence="1" type="ORF">HB850_01055</name>
</gene>